<evidence type="ECO:0000313" key="2">
    <source>
        <dbReference type="EMBL" id="MBZ6075386.1"/>
    </source>
</evidence>
<dbReference type="EMBL" id="JAIRBM010000002">
    <property type="protein sequence ID" value="MBZ6075386.1"/>
    <property type="molecule type" value="Genomic_DNA"/>
</dbReference>
<feature type="transmembrane region" description="Helical" evidence="1">
    <location>
        <begin position="217"/>
        <end position="236"/>
    </location>
</feature>
<keyword evidence="1" id="KW-0472">Membrane</keyword>
<name>A0ABS7VIP2_9HYPH</name>
<keyword evidence="1" id="KW-0812">Transmembrane</keyword>
<dbReference type="Pfam" id="PF06078">
    <property type="entry name" value="DUF937"/>
    <property type="match status" value="1"/>
</dbReference>
<evidence type="ECO:0000256" key="1">
    <source>
        <dbReference type="SAM" id="Phobius"/>
    </source>
</evidence>
<dbReference type="InterPro" id="IPR009282">
    <property type="entry name" value="DUF937"/>
</dbReference>
<comment type="caution">
    <text evidence="2">The sequence shown here is derived from an EMBL/GenBank/DDBJ whole genome shotgun (WGS) entry which is preliminary data.</text>
</comment>
<gene>
    <name evidence="2" type="ORF">K9B37_03635</name>
</gene>
<protein>
    <submittedName>
        <fullName evidence="2">DUF937 domain-containing protein</fullName>
    </submittedName>
</protein>
<organism evidence="2 3">
    <name type="scientific">Microvirga puerhi</name>
    <dbReference type="NCBI Taxonomy" id="2876078"/>
    <lineage>
        <taxon>Bacteria</taxon>
        <taxon>Pseudomonadati</taxon>
        <taxon>Pseudomonadota</taxon>
        <taxon>Alphaproteobacteria</taxon>
        <taxon>Hyphomicrobiales</taxon>
        <taxon>Methylobacteriaceae</taxon>
        <taxon>Microvirga</taxon>
    </lineage>
</organism>
<sequence>MAINLVSLIAQFLTPDVIAKIASALGADRSQIGRAVTAAVPGLLASLAGTASTPEGSRKLFDAVSQQSPGILDNLGGMIGGPRQENLADNGTNVLSSLLGGSSTSALGNAVTKYAGLGSGMGSSLLGLLTPVVMAALNKQSTASGLDASGLSQLLTSQKSEIMKALPPGFSDLLSGTGLLSGLGATATGAAQTAREAIRPAASSAERVVRQSSSPNWAWAWAIPVIVLLGLGWWYFGRTPPSVNQQAGTTTTQTAKNAPDQLTTGAVQSAQNLTVGSVDLGSTVQSTVTNLQQTLQGVTNVDTAKAALPKLTDAATQLDKVDNLVGQLPAGGKTALASLVTSARPPLEETFGRVLAIPGVADIAKPTIDTIRGKLDVLTKTAG</sequence>
<keyword evidence="1" id="KW-1133">Transmembrane helix</keyword>
<dbReference type="RefSeq" id="WP_224311428.1">
    <property type="nucleotide sequence ID" value="NZ_JAIRBM010000002.1"/>
</dbReference>
<proteinExistence type="predicted"/>
<dbReference type="Proteomes" id="UP000704176">
    <property type="component" value="Unassembled WGS sequence"/>
</dbReference>
<keyword evidence="3" id="KW-1185">Reference proteome</keyword>
<accession>A0ABS7VIP2</accession>
<reference evidence="2 3" key="1">
    <citation type="submission" date="2021-09" db="EMBL/GenBank/DDBJ databases">
        <title>The complete genome sequence of a new microorganism.</title>
        <authorList>
            <person name="Zi Z."/>
        </authorList>
    </citation>
    <scope>NUCLEOTIDE SEQUENCE [LARGE SCALE GENOMIC DNA]</scope>
    <source>
        <strain evidence="2 3">WGZ8</strain>
    </source>
</reference>
<evidence type="ECO:0000313" key="3">
    <source>
        <dbReference type="Proteomes" id="UP000704176"/>
    </source>
</evidence>